<feature type="compositionally biased region" description="Basic and acidic residues" evidence="1">
    <location>
        <begin position="124"/>
        <end position="142"/>
    </location>
</feature>
<protein>
    <submittedName>
        <fullName evidence="2">Uncharacterized protein</fullName>
    </submittedName>
</protein>
<feature type="compositionally biased region" description="Basic and acidic residues" evidence="1">
    <location>
        <begin position="190"/>
        <end position="246"/>
    </location>
</feature>
<dbReference type="OrthoDB" id="3539922at2759"/>
<reference evidence="3" key="1">
    <citation type="journal article" date="2014" name="Genome Announc.">
        <title>Draft genome sequence of Colletotrichum sublineola, a destructive pathogen of cultivated sorghum.</title>
        <authorList>
            <person name="Baroncelli R."/>
            <person name="Sanz-Martin J.M."/>
            <person name="Rech G.E."/>
            <person name="Sukno S.A."/>
            <person name="Thon M.R."/>
        </authorList>
    </citation>
    <scope>NUCLEOTIDE SEQUENCE [LARGE SCALE GENOMIC DNA]</scope>
    <source>
        <strain evidence="3">TX430BB</strain>
    </source>
</reference>
<feature type="region of interest" description="Disordered" evidence="1">
    <location>
        <begin position="1"/>
        <end position="306"/>
    </location>
</feature>
<feature type="compositionally biased region" description="Low complexity" evidence="1">
    <location>
        <begin position="398"/>
        <end position="411"/>
    </location>
</feature>
<evidence type="ECO:0000256" key="1">
    <source>
        <dbReference type="SAM" id="MobiDB-lite"/>
    </source>
</evidence>
<keyword evidence="3" id="KW-1185">Reference proteome</keyword>
<organism evidence="2 3">
    <name type="scientific">Colletotrichum sublineola</name>
    <name type="common">Sorghum anthracnose fungus</name>
    <dbReference type="NCBI Taxonomy" id="1173701"/>
    <lineage>
        <taxon>Eukaryota</taxon>
        <taxon>Fungi</taxon>
        <taxon>Dikarya</taxon>
        <taxon>Ascomycota</taxon>
        <taxon>Pezizomycotina</taxon>
        <taxon>Sordariomycetes</taxon>
        <taxon>Hypocreomycetidae</taxon>
        <taxon>Glomerellales</taxon>
        <taxon>Glomerellaceae</taxon>
        <taxon>Colletotrichum</taxon>
        <taxon>Colletotrichum graminicola species complex</taxon>
    </lineage>
</organism>
<name>A0A066XNP6_COLSU</name>
<gene>
    <name evidence="2" type="ORF">CSUB01_12586</name>
</gene>
<accession>A0A066XNP6</accession>
<feature type="compositionally biased region" description="Basic and acidic residues" evidence="1">
    <location>
        <begin position="151"/>
        <end position="176"/>
    </location>
</feature>
<evidence type="ECO:0000313" key="2">
    <source>
        <dbReference type="EMBL" id="KDN70547.1"/>
    </source>
</evidence>
<dbReference type="Proteomes" id="UP000027238">
    <property type="component" value="Unassembled WGS sequence"/>
</dbReference>
<sequence length="417" mass="46974">MGRPHRLGTDTEQDPFESYGRPYEPASEPYGQFSPRGRSPAIRRRNRSEPAASAAAYDDFQRDPDHREQLTEHRKSRRHRKDTGLDSYASQPEPRQGRKSHRNRYYDGDDNEPFSSRARSHGRTAREPSDAGRYRSADDQRNEFGAYAPASHRDRERQHAYHPPRTGDTRRTRYSDFEAEPSQAGKHRSRYADYDDADPRASEPRRFRYQEYDAEPHGIDRRRSRNTDFVKNTRSDRDATRDRYADYESSPRPQAGGYASQERGRFRNDSPDRYVQSGGQQRSTRGRSMPRRGAVGGNSGGSRPRARSAVGYAALGEAAQTAFRVGSQAAMQMRSEPGPWIGEKGTRVATAALGAALVDTFVGHKATGMKGGMRHQALRQACEMGIRNFVVQPTVNTATRHSASASGGHSSTGRRRH</sequence>
<evidence type="ECO:0000313" key="3">
    <source>
        <dbReference type="Proteomes" id="UP000027238"/>
    </source>
</evidence>
<dbReference type="OMA" id="NPMVQAG"/>
<dbReference type="EMBL" id="JMSE01000331">
    <property type="protein sequence ID" value="KDN70547.1"/>
    <property type="molecule type" value="Genomic_DNA"/>
</dbReference>
<proteinExistence type="predicted"/>
<feature type="region of interest" description="Disordered" evidence="1">
    <location>
        <begin position="398"/>
        <end position="417"/>
    </location>
</feature>
<feature type="compositionally biased region" description="Basic and acidic residues" evidence="1">
    <location>
        <begin position="262"/>
        <end position="272"/>
    </location>
</feature>
<dbReference type="HOGENOM" id="CLU_704003_0_0_1"/>
<feature type="compositionally biased region" description="Basic and acidic residues" evidence="1">
    <location>
        <begin position="59"/>
        <end position="73"/>
    </location>
</feature>
<dbReference type="AlphaFoldDB" id="A0A066XNP6"/>
<dbReference type="eggNOG" id="ENOG502RA7Z">
    <property type="taxonomic scope" value="Eukaryota"/>
</dbReference>
<comment type="caution">
    <text evidence="2">The sequence shown here is derived from an EMBL/GenBank/DDBJ whole genome shotgun (WGS) entry which is preliminary data.</text>
</comment>